<feature type="domain" description="Co-chaperone DjlA N-terminal" evidence="1">
    <location>
        <begin position="7"/>
        <end position="122"/>
    </location>
</feature>
<organism evidence="2 3">
    <name type="scientific">Sneathiella litorea</name>
    <dbReference type="NCBI Taxonomy" id="2606216"/>
    <lineage>
        <taxon>Bacteria</taxon>
        <taxon>Pseudomonadati</taxon>
        <taxon>Pseudomonadota</taxon>
        <taxon>Alphaproteobacteria</taxon>
        <taxon>Sneathiellales</taxon>
        <taxon>Sneathiellaceae</taxon>
        <taxon>Sneathiella</taxon>
    </lineage>
</organism>
<evidence type="ECO:0000259" key="1">
    <source>
        <dbReference type="Pfam" id="PF05099"/>
    </source>
</evidence>
<protein>
    <recommendedName>
        <fullName evidence="1">Co-chaperone DjlA N-terminal domain-containing protein</fullName>
    </recommendedName>
</protein>
<dbReference type="CDD" id="cd07176">
    <property type="entry name" value="terB"/>
    <property type="match status" value="1"/>
</dbReference>
<sequence>MTTLNLHTALISTMVIVSAADREMTDRELFTIGGIVRTLPVFADYEEDHLPDDAATCVDMLNGDQKLEEIVGKIRAVLPKKIYDTAYALACDVAVSDGQLSQEELRMLEMLRHGLDIDRLTAAAIERGSAVRYARV</sequence>
<dbReference type="AlphaFoldDB" id="A0A6L8W2F4"/>
<keyword evidence="3" id="KW-1185">Reference proteome</keyword>
<dbReference type="SUPFAM" id="SSF158682">
    <property type="entry name" value="TerB-like"/>
    <property type="match status" value="1"/>
</dbReference>
<name>A0A6L8W2F4_9PROT</name>
<accession>A0A6L8W2F4</accession>
<evidence type="ECO:0000313" key="3">
    <source>
        <dbReference type="Proteomes" id="UP000476030"/>
    </source>
</evidence>
<dbReference type="Pfam" id="PF05099">
    <property type="entry name" value="TerB"/>
    <property type="match status" value="1"/>
</dbReference>
<dbReference type="Proteomes" id="UP000476030">
    <property type="component" value="Unassembled WGS sequence"/>
</dbReference>
<dbReference type="EMBL" id="WTUW01000001">
    <property type="protein sequence ID" value="MZR29081.1"/>
    <property type="molecule type" value="Genomic_DNA"/>
</dbReference>
<dbReference type="InterPro" id="IPR029024">
    <property type="entry name" value="TerB-like"/>
</dbReference>
<gene>
    <name evidence="2" type="ORF">GQE98_00390</name>
</gene>
<dbReference type="Gene3D" id="1.10.3680.10">
    <property type="entry name" value="TerB-like"/>
    <property type="match status" value="1"/>
</dbReference>
<dbReference type="InterPro" id="IPR007791">
    <property type="entry name" value="DjlA_N"/>
</dbReference>
<reference evidence="2 3" key="1">
    <citation type="submission" date="2019-12" db="EMBL/GenBank/DDBJ databases">
        <title>Snethiella sp. nov. sp. isolated from sea sand.</title>
        <authorList>
            <person name="Kim J."/>
            <person name="Jeong S.E."/>
            <person name="Jung H.S."/>
            <person name="Jeon C.O."/>
        </authorList>
    </citation>
    <scope>NUCLEOTIDE SEQUENCE [LARGE SCALE GENOMIC DNA]</scope>
    <source>
        <strain evidence="2 3">DP05</strain>
    </source>
</reference>
<comment type="caution">
    <text evidence="2">The sequence shown here is derived from an EMBL/GenBank/DDBJ whole genome shotgun (WGS) entry which is preliminary data.</text>
</comment>
<evidence type="ECO:0000313" key="2">
    <source>
        <dbReference type="EMBL" id="MZR29081.1"/>
    </source>
</evidence>
<dbReference type="RefSeq" id="WP_161313575.1">
    <property type="nucleotide sequence ID" value="NZ_WTUW01000001.1"/>
</dbReference>
<proteinExistence type="predicted"/>